<keyword evidence="1" id="KW-0732">Signal</keyword>
<dbReference type="AlphaFoldDB" id="A0A317DQ68"/>
<feature type="chain" id="PRO_5016329552" evidence="1">
    <location>
        <begin position="25"/>
        <end position="135"/>
    </location>
</feature>
<evidence type="ECO:0000313" key="2">
    <source>
        <dbReference type="EMBL" id="PWR16851.1"/>
    </source>
</evidence>
<protein>
    <submittedName>
        <fullName evidence="2">Uncharacterized protein</fullName>
    </submittedName>
</protein>
<name>A0A317DQ68_9ACTN</name>
<reference evidence="2 3" key="1">
    <citation type="submission" date="2018-05" db="EMBL/GenBank/DDBJ databases">
        <title>Micromonosporas from Atacama Desert.</title>
        <authorList>
            <person name="Carro L."/>
            <person name="Golinska P."/>
            <person name="Klenk H.-P."/>
            <person name="Goodfellow M."/>
        </authorList>
    </citation>
    <scope>NUCLEOTIDE SEQUENCE [LARGE SCALE GENOMIC DNA]</scope>
    <source>
        <strain evidence="2 3">4G51</strain>
    </source>
</reference>
<sequence>MRRVLLLVVALTMTAGCFVGPALSGGSELVEMTADDLAGVWQGDQRGGVIEFTADGNFYADDVGYMFVGFTDVLPAGFDIKHDKSPGSGQWSIGKLLGHSQAPSGLIDLYFDVLAKRPTAGATVWRRSGLTARSF</sequence>
<evidence type="ECO:0000256" key="1">
    <source>
        <dbReference type="SAM" id="SignalP"/>
    </source>
</evidence>
<evidence type="ECO:0000313" key="3">
    <source>
        <dbReference type="Proteomes" id="UP000246050"/>
    </source>
</evidence>
<feature type="signal peptide" evidence="1">
    <location>
        <begin position="1"/>
        <end position="24"/>
    </location>
</feature>
<dbReference type="EMBL" id="QGKS01000093">
    <property type="protein sequence ID" value="PWR16851.1"/>
    <property type="molecule type" value="Genomic_DNA"/>
</dbReference>
<dbReference type="PROSITE" id="PS51257">
    <property type="entry name" value="PROKAR_LIPOPROTEIN"/>
    <property type="match status" value="1"/>
</dbReference>
<organism evidence="2 3">
    <name type="scientific">Micromonospora sicca</name>
    <dbReference type="NCBI Taxonomy" id="2202420"/>
    <lineage>
        <taxon>Bacteria</taxon>
        <taxon>Bacillati</taxon>
        <taxon>Actinomycetota</taxon>
        <taxon>Actinomycetes</taxon>
        <taxon>Micromonosporales</taxon>
        <taxon>Micromonosporaceae</taxon>
        <taxon>Micromonospora</taxon>
    </lineage>
</organism>
<comment type="caution">
    <text evidence="2">The sequence shown here is derived from an EMBL/GenBank/DDBJ whole genome shotgun (WGS) entry which is preliminary data.</text>
</comment>
<dbReference type="Proteomes" id="UP000246050">
    <property type="component" value="Unassembled WGS sequence"/>
</dbReference>
<proteinExistence type="predicted"/>
<accession>A0A317DQ68</accession>
<gene>
    <name evidence="2" type="ORF">DKT69_03430</name>
</gene>